<feature type="region of interest" description="Disordered" evidence="1">
    <location>
        <begin position="24"/>
        <end position="74"/>
    </location>
</feature>
<evidence type="ECO:0000313" key="3">
    <source>
        <dbReference type="Proteomes" id="UP000018227"/>
    </source>
</evidence>
<dbReference type="RefSeq" id="WP_023354006.1">
    <property type="nucleotide sequence ID" value="NZ_KI535367.1"/>
</dbReference>
<dbReference type="OrthoDB" id="2086126at2"/>
<dbReference type="AlphaFoldDB" id="V2Y788"/>
<sequence length="188" mass="21258">MKIQGNLINNYNYNKLNFNVTSSKEDKKAADIRNDSVEDEKAEAAKAKQRELEEAAEEIKRQAEEAKEQMEAKNKETRKFGAILEIFRRIAKGDKVSPKDESALMEYDMKLYLTAKNAAQLAANKKTKKHKKSLIEELEKTDKERQSKKAEEATKETASEEDTKVGKAEETNSSKAGNRLGTKVDISI</sequence>
<dbReference type="STRING" id="592026.GCWU0000282_001125"/>
<dbReference type="Proteomes" id="UP000018227">
    <property type="component" value="Unassembled WGS sequence"/>
</dbReference>
<name>V2Y788_9FIRM</name>
<reference evidence="2 3" key="1">
    <citation type="submission" date="2013-06" db="EMBL/GenBank/DDBJ databases">
        <authorList>
            <person name="Weinstock G."/>
            <person name="Sodergren E."/>
            <person name="Clifton S."/>
            <person name="Fulton L."/>
            <person name="Fulton B."/>
            <person name="Courtney L."/>
            <person name="Fronick C."/>
            <person name="Harrison M."/>
            <person name="Strong C."/>
            <person name="Farmer C."/>
            <person name="Delahaunty K."/>
            <person name="Markovic C."/>
            <person name="Hall O."/>
            <person name="Minx P."/>
            <person name="Tomlinson C."/>
            <person name="Mitreva M."/>
            <person name="Nelson J."/>
            <person name="Hou S."/>
            <person name="Wollam A."/>
            <person name="Pepin K.H."/>
            <person name="Johnson M."/>
            <person name="Bhonagiri V."/>
            <person name="Nash W.E."/>
            <person name="Warren W."/>
            <person name="Chinwalla A."/>
            <person name="Mardis E.R."/>
            <person name="Wilson R.K."/>
        </authorList>
    </citation>
    <scope>NUCLEOTIDE SEQUENCE [LARGE SCALE GENOMIC DNA]</scope>
    <source>
        <strain evidence="2 3">ATCC 51271</strain>
    </source>
</reference>
<gene>
    <name evidence="2" type="ORF">GCWU0000282_001125</name>
</gene>
<dbReference type="HOGENOM" id="CLU_1438699_0_0_9"/>
<feature type="compositionally biased region" description="Basic and acidic residues" evidence="1">
    <location>
        <begin position="133"/>
        <end position="172"/>
    </location>
</feature>
<keyword evidence="3" id="KW-1185">Reference proteome</keyword>
<accession>V2Y788</accession>
<feature type="compositionally biased region" description="Basic and acidic residues" evidence="1">
    <location>
        <begin position="24"/>
        <end position="36"/>
    </location>
</feature>
<feature type="region of interest" description="Disordered" evidence="1">
    <location>
        <begin position="122"/>
        <end position="188"/>
    </location>
</feature>
<proteinExistence type="predicted"/>
<evidence type="ECO:0000313" key="2">
    <source>
        <dbReference type="EMBL" id="ESL03957.1"/>
    </source>
</evidence>
<organism evidence="2 3">
    <name type="scientific">Catonella morbi ATCC 51271</name>
    <dbReference type="NCBI Taxonomy" id="592026"/>
    <lineage>
        <taxon>Bacteria</taxon>
        <taxon>Bacillati</taxon>
        <taxon>Bacillota</taxon>
        <taxon>Clostridia</taxon>
        <taxon>Lachnospirales</taxon>
        <taxon>Lachnospiraceae</taxon>
        <taxon>Catonella</taxon>
    </lineage>
</organism>
<evidence type="ECO:0000256" key="1">
    <source>
        <dbReference type="SAM" id="MobiDB-lite"/>
    </source>
</evidence>
<protein>
    <submittedName>
        <fullName evidence="2">Uncharacterized protein</fullName>
    </submittedName>
</protein>
<feature type="compositionally biased region" description="Basic and acidic residues" evidence="1">
    <location>
        <begin position="42"/>
        <end position="74"/>
    </location>
</feature>
<comment type="caution">
    <text evidence="2">The sequence shown here is derived from an EMBL/GenBank/DDBJ whole genome shotgun (WGS) entry which is preliminary data.</text>
</comment>
<dbReference type="EMBL" id="ACIL03000007">
    <property type="protein sequence ID" value="ESL03957.1"/>
    <property type="molecule type" value="Genomic_DNA"/>
</dbReference>